<dbReference type="InterPro" id="IPR039421">
    <property type="entry name" value="Type_1_exporter"/>
</dbReference>
<dbReference type="InterPro" id="IPR027417">
    <property type="entry name" value="P-loop_NTPase"/>
</dbReference>
<gene>
    <name evidence="13" type="ORF">G4H13_01905</name>
</gene>
<feature type="transmembrane region" description="Helical" evidence="10">
    <location>
        <begin position="242"/>
        <end position="262"/>
    </location>
</feature>
<dbReference type="EMBL" id="JAAIKT010000001">
    <property type="protein sequence ID" value="NEW69192.1"/>
    <property type="molecule type" value="Genomic_DNA"/>
</dbReference>
<name>A0A6G4A7E9_9ACTN</name>
<dbReference type="InterPro" id="IPR036640">
    <property type="entry name" value="ABC1_TM_sf"/>
</dbReference>
<dbReference type="PROSITE" id="PS50929">
    <property type="entry name" value="ABC_TM1F"/>
    <property type="match status" value="1"/>
</dbReference>
<keyword evidence="5" id="KW-0547">Nucleotide-binding</keyword>
<feature type="transmembrane region" description="Helical" evidence="10">
    <location>
        <begin position="134"/>
        <end position="152"/>
    </location>
</feature>
<dbReference type="FunFam" id="3.40.50.300:FF:000299">
    <property type="entry name" value="ABC transporter ATP-binding protein/permease"/>
    <property type="match status" value="1"/>
</dbReference>
<dbReference type="SMART" id="SM00382">
    <property type="entry name" value="AAA"/>
    <property type="match status" value="1"/>
</dbReference>
<dbReference type="GO" id="GO:0016887">
    <property type="term" value="F:ATP hydrolysis activity"/>
    <property type="evidence" value="ECO:0007669"/>
    <property type="project" value="InterPro"/>
</dbReference>
<evidence type="ECO:0000256" key="4">
    <source>
        <dbReference type="ARBA" id="ARBA00022692"/>
    </source>
</evidence>
<comment type="caution">
    <text evidence="13">The sequence shown here is derived from an EMBL/GenBank/DDBJ whole genome shotgun (WGS) entry which is preliminary data.</text>
</comment>
<dbReference type="Proteomes" id="UP000476310">
    <property type="component" value="Unassembled WGS sequence"/>
</dbReference>
<feature type="domain" description="ABC transporter" evidence="11">
    <location>
        <begin position="316"/>
        <end position="550"/>
    </location>
</feature>
<evidence type="ECO:0000256" key="7">
    <source>
        <dbReference type="ARBA" id="ARBA00022989"/>
    </source>
</evidence>
<keyword evidence="4 10" id="KW-0812">Transmembrane</keyword>
<dbReference type="GO" id="GO:0005524">
    <property type="term" value="F:ATP binding"/>
    <property type="evidence" value="ECO:0007669"/>
    <property type="project" value="UniProtKB-KW"/>
</dbReference>
<protein>
    <submittedName>
        <fullName evidence="13">ABC transporter ATP-binding protein</fullName>
    </submittedName>
</protein>
<proteinExistence type="inferred from homology"/>
<feature type="transmembrane region" description="Helical" evidence="10">
    <location>
        <begin position="28"/>
        <end position="48"/>
    </location>
</feature>
<keyword evidence="2" id="KW-0813">Transport</keyword>
<dbReference type="PANTHER" id="PTHR43394">
    <property type="entry name" value="ATP-DEPENDENT PERMEASE MDL1, MITOCHONDRIAL"/>
    <property type="match status" value="1"/>
</dbReference>
<evidence type="ECO:0000259" key="12">
    <source>
        <dbReference type="PROSITE" id="PS50929"/>
    </source>
</evidence>
<evidence type="ECO:0000256" key="2">
    <source>
        <dbReference type="ARBA" id="ARBA00022448"/>
    </source>
</evidence>
<dbReference type="Pfam" id="PF00664">
    <property type="entry name" value="ABC_membrane"/>
    <property type="match status" value="1"/>
</dbReference>
<dbReference type="PANTHER" id="PTHR43394:SF1">
    <property type="entry name" value="ATP-BINDING CASSETTE SUB-FAMILY B MEMBER 10, MITOCHONDRIAL"/>
    <property type="match status" value="1"/>
</dbReference>
<dbReference type="Pfam" id="PF00005">
    <property type="entry name" value="ABC_tran"/>
    <property type="match status" value="1"/>
</dbReference>
<dbReference type="SUPFAM" id="SSF52540">
    <property type="entry name" value="P-loop containing nucleoside triphosphate hydrolases"/>
    <property type="match status" value="1"/>
</dbReference>
<dbReference type="GO" id="GO:0015421">
    <property type="term" value="F:ABC-type oligopeptide transporter activity"/>
    <property type="evidence" value="ECO:0007669"/>
    <property type="project" value="TreeGrafter"/>
</dbReference>
<evidence type="ECO:0000256" key="3">
    <source>
        <dbReference type="ARBA" id="ARBA00022475"/>
    </source>
</evidence>
<keyword evidence="8 10" id="KW-0472">Membrane</keyword>
<evidence type="ECO:0000256" key="10">
    <source>
        <dbReference type="SAM" id="Phobius"/>
    </source>
</evidence>
<evidence type="ECO:0000256" key="9">
    <source>
        <dbReference type="ARBA" id="ARBA00061644"/>
    </source>
</evidence>
<keyword evidence="3" id="KW-1003">Cell membrane</keyword>
<organism evidence="13 14">
    <name type="scientific">Streptomyces rhizosphaericus</name>
    <dbReference type="NCBI Taxonomy" id="114699"/>
    <lineage>
        <taxon>Bacteria</taxon>
        <taxon>Bacillati</taxon>
        <taxon>Actinomycetota</taxon>
        <taxon>Actinomycetes</taxon>
        <taxon>Kitasatosporales</taxon>
        <taxon>Streptomycetaceae</taxon>
        <taxon>Streptomyces</taxon>
        <taxon>Streptomyces violaceusniger group</taxon>
    </lineage>
</organism>
<evidence type="ECO:0000256" key="6">
    <source>
        <dbReference type="ARBA" id="ARBA00022840"/>
    </source>
</evidence>
<evidence type="ECO:0000313" key="14">
    <source>
        <dbReference type="Proteomes" id="UP000476310"/>
    </source>
</evidence>
<reference evidence="13" key="1">
    <citation type="submission" date="2020-02" db="EMBL/GenBank/DDBJ databases">
        <title>A new Streptomyces sp. for controlling soil-borne diseases.</title>
        <authorList>
            <person name="Li X."/>
            <person name="Tian Y."/>
            <person name="Gao K."/>
        </authorList>
    </citation>
    <scope>NUCLEOTIDE SEQUENCE [LARGE SCALE GENOMIC DNA]</scope>
    <source>
        <strain evidence="13">0250</strain>
    </source>
</reference>
<dbReference type="AlphaFoldDB" id="A0A6G4A7E9"/>
<feature type="domain" description="ABC transmembrane type-1" evidence="12">
    <location>
        <begin position="1"/>
        <end position="277"/>
    </location>
</feature>
<evidence type="ECO:0000313" key="13">
    <source>
        <dbReference type="EMBL" id="NEW69192.1"/>
    </source>
</evidence>
<accession>A0A6G4A7E9</accession>
<dbReference type="InterPro" id="IPR003439">
    <property type="entry name" value="ABC_transporter-like_ATP-bd"/>
</dbReference>
<dbReference type="InterPro" id="IPR017871">
    <property type="entry name" value="ABC_transporter-like_CS"/>
</dbReference>
<feature type="transmembrane region" description="Helical" evidence="10">
    <location>
        <begin position="110"/>
        <end position="128"/>
    </location>
</feature>
<dbReference type="Gene3D" id="1.20.1560.10">
    <property type="entry name" value="ABC transporter type 1, transmembrane domain"/>
    <property type="match status" value="1"/>
</dbReference>
<dbReference type="SUPFAM" id="SSF90123">
    <property type="entry name" value="ABC transporter transmembrane region"/>
    <property type="match status" value="1"/>
</dbReference>
<dbReference type="PROSITE" id="PS00211">
    <property type="entry name" value="ABC_TRANSPORTER_1"/>
    <property type="match status" value="1"/>
</dbReference>
<dbReference type="GO" id="GO:0005886">
    <property type="term" value="C:plasma membrane"/>
    <property type="evidence" value="ECO:0007669"/>
    <property type="project" value="UniProtKB-SubCell"/>
</dbReference>
<keyword evidence="14" id="KW-1185">Reference proteome</keyword>
<dbReference type="InterPro" id="IPR003593">
    <property type="entry name" value="AAA+_ATPase"/>
</dbReference>
<comment type="subcellular location">
    <subcellularLocation>
        <location evidence="1">Cell membrane</location>
        <topology evidence="1">Multi-pass membrane protein</topology>
    </subcellularLocation>
</comment>
<keyword evidence="6 13" id="KW-0067">ATP-binding</keyword>
<evidence type="ECO:0000256" key="5">
    <source>
        <dbReference type="ARBA" id="ARBA00022741"/>
    </source>
</evidence>
<keyword evidence="7 10" id="KW-1133">Transmembrane helix</keyword>
<evidence type="ECO:0000256" key="1">
    <source>
        <dbReference type="ARBA" id="ARBA00004651"/>
    </source>
</evidence>
<dbReference type="CDD" id="cd18551">
    <property type="entry name" value="ABC_6TM_LmrA_like"/>
    <property type="match status" value="1"/>
</dbReference>
<sequence>MGLSLVSAAAALAQPLLVQRTLGAASGGSGLGTALALLVGVVVAAAALEGVQRYLLQRTAEGVVLMARRTLVGTLLRLPVGEFDRRRTGDLISRVGADTTLLRSVVTGGLVDLGSGVVVALGAVVLMASIDPPLLVVTLLSVGAGVVAVATVSRRVRHLSGRAQQAVGAMTASVERALTAVRTIRAARAEEREAAQIGQSAAAAYEAGLRVARLESLAVPLTNVAMQAALLSVLGYGSTRVASGAVDVADLVAFVLYLLLFVQPMAQALQAYTTFQAGLGALARIEEVRALPTEPQAGPAAVHRPVPVGPAHRPVLAFENVDFDYPDGTPVLCGVSLDIPRGFRVALVGPSGAGKSTLLALAERFYEPTAGAVRLHGVDARELPLAVLRGQLGYVEQDAPALAGSLRDNLLLGAPGADDAALLRVLDAVNLCGLVHRTPQGLDAQVGDGGVLLSGGERQRLAIARVLLAAPPLLLLDEPTASLDARNEAALAEAIDSVSVNRTVLVVAHRLSTIVRSDLIVVLEEGRVVARGTHAELLDASPLYRELAGRQLLV</sequence>
<dbReference type="Gene3D" id="3.40.50.300">
    <property type="entry name" value="P-loop containing nucleotide triphosphate hydrolases"/>
    <property type="match status" value="1"/>
</dbReference>
<dbReference type="InterPro" id="IPR011527">
    <property type="entry name" value="ABC1_TM_dom"/>
</dbReference>
<evidence type="ECO:0000256" key="8">
    <source>
        <dbReference type="ARBA" id="ARBA00023136"/>
    </source>
</evidence>
<evidence type="ECO:0000259" key="11">
    <source>
        <dbReference type="PROSITE" id="PS50893"/>
    </source>
</evidence>
<dbReference type="PROSITE" id="PS50893">
    <property type="entry name" value="ABC_TRANSPORTER_2"/>
    <property type="match status" value="1"/>
</dbReference>
<comment type="similarity">
    <text evidence="9">Belongs to the ABC transporter superfamily. Lipid exporter (TC 3.A.1.106) family.</text>
</comment>